<keyword evidence="3 4" id="KW-0326">Glycosidase</keyword>
<dbReference type="InterPro" id="IPR025887">
    <property type="entry name" value="Glyco_hydro_31_N_dom"/>
</dbReference>
<evidence type="ECO:0000259" key="9">
    <source>
        <dbReference type="Pfam" id="PF21365"/>
    </source>
</evidence>
<dbReference type="Pfam" id="PF21365">
    <property type="entry name" value="Glyco_hydro_31_3rd"/>
    <property type="match status" value="1"/>
</dbReference>
<keyword evidence="11" id="KW-1185">Reference proteome</keyword>
<evidence type="ECO:0000256" key="1">
    <source>
        <dbReference type="ARBA" id="ARBA00007806"/>
    </source>
</evidence>
<keyword evidence="2 4" id="KW-0378">Hydrolase</keyword>
<reference evidence="10 11" key="1">
    <citation type="journal article" date="2006" name="Genome Res.">
        <title>Skewed genomic variability in strains of the toxigenic bacterial pathogen, Clostridium perfringens.</title>
        <authorList>
            <person name="Myers G.S."/>
            <person name="Rasko D.A."/>
            <person name="Cheung J.K."/>
            <person name="Ravel J."/>
            <person name="Seshadri R."/>
            <person name="Deboy R.T."/>
            <person name="Ren Q."/>
            <person name="Varga J."/>
            <person name="Awad M.M."/>
            <person name="Brinkac L.M."/>
            <person name="Daugherty S.C."/>
            <person name="Haft D.H."/>
            <person name="Dodson R.J."/>
            <person name="Madupu R."/>
            <person name="Nelson W.C."/>
            <person name="Rosovitz M.J."/>
            <person name="Sullivan S.A."/>
            <person name="Khouri H."/>
            <person name="Dimitrov G.I."/>
            <person name="Watkins K.L."/>
            <person name="Mulligan S."/>
            <person name="Benton J."/>
            <person name="Radune D."/>
            <person name="Fisher D.J."/>
            <person name="Atkins H.S."/>
            <person name="Hiscox T."/>
            <person name="Jost B.H."/>
            <person name="Billington S.J."/>
            <person name="Songer J.G."/>
            <person name="McClane B.A."/>
            <person name="Titball R.W."/>
            <person name="Rood J.I."/>
            <person name="Melville S.B."/>
            <person name="Paulsen I.T."/>
        </authorList>
    </citation>
    <scope>NUCLEOTIDE SEQUENCE [LARGE SCALE GENOMIC DNA]</scope>
    <source>
        <strain evidence="11">ATCC 13124 / DSM 756 / JCM 1290 / NCIMB 6125 / NCTC 8237 / S 107 / Type A</strain>
    </source>
</reference>
<dbReference type="PROSITE" id="PS00129">
    <property type="entry name" value="GLYCOSYL_HYDROL_F31_1"/>
    <property type="match status" value="1"/>
</dbReference>
<dbReference type="PANTHER" id="PTHR22762">
    <property type="entry name" value="ALPHA-GLUCOSIDASE"/>
    <property type="match status" value="1"/>
</dbReference>
<dbReference type="InterPro" id="IPR017853">
    <property type="entry name" value="GH"/>
</dbReference>
<evidence type="ECO:0000259" key="6">
    <source>
        <dbReference type="Pfam" id="PF01055"/>
    </source>
</evidence>
<dbReference type="SUPFAM" id="SSF74650">
    <property type="entry name" value="Galactose mutarotase-like"/>
    <property type="match status" value="1"/>
</dbReference>
<feature type="coiled-coil region" evidence="5">
    <location>
        <begin position="668"/>
        <end position="706"/>
    </location>
</feature>
<dbReference type="AlphaFoldDB" id="A0A0H2YVF0"/>
<name>A0A0H2YVF0_CLOP1</name>
<feature type="domain" description="Glycosyl hydrolase family 31 C-terminal" evidence="9">
    <location>
        <begin position="533"/>
        <end position="621"/>
    </location>
</feature>
<dbReference type="Gene3D" id="2.60.40.1760">
    <property type="entry name" value="glycosyl hydrolase (family 31)"/>
    <property type="match status" value="1"/>
</dbReference>
<dbReference type="EMBL" id="CP000246">
    <property type="protein sequence ID" value="ABG84624.1"/>
    <property type="molecule type" value="Genomic_DNA"/>
</dbReference>
<dbReference type="PANTHER" id="PTHR22762:SF120">
    <property type="entry name" value="HETEROGLYCAN GLUCOSIDASE 1"/>
    <property type="match status" value="1"/>
</dbReference>
<dbReference type="InterPro" id="IPR011013">
    <property type="entry name" value="Gal_mutarotase_sf_dom"/>
</dbReference>
<feature type="domain" description="DUF5110" evidence="8">
    <location>
        <begin position="639"/>
        <end position="687"/>
    </location>
</feature>
<evidence type="ECO:0000256" key="4">
    <source>
        <dbReference type="RuleBase" id="RU361185"/>
    </source>
</evidence>
<dbReference type="Pfam" id="PF13802">
    <property type="entry name" value="Gal_mutarotas_2"/>
    <property type="match status" value="1"/>
</dbReference>
<dbReference type="KEGG" id="cpf:CPF_2648"/>
<organism evidence="10 11">
    <name type="scientific">Clostridium perfringens (strain ATCC 13124 / DSM 756 / JCM 1290 / NCIMB 6125 / NCTC 8237 / Type A)</name>
    <dbReference type="NCBI Taxonomy" id="195103"/>
    <lineage>
        <taxon>Bacteria</taxon>
        <taxon>Bacillati</taxon>
        <taxon>Bacillota</taxon>
        <taxon>Clostridia</taxon>
        <taxon>Eubacteriales</taxon>
        <taxon>Clostridiaceae</taxon>
        <taxon>Clostridium</taxon>
    </lineage>
</organism>
<dbReference type="GeneID" id="93001074"/>
<comment type="similarity">
    <text evidence="1 4">Belongs to the glycosyl hydrolase 31 family.</text>
</comment>
<evidence type="ECO:0000259" key="7">
    <source>
        <dbReference type="Pfam" id="PF13802"/>
    </source>
</evidence>
<evidence type="ECO:0000313" key="11">
    <source>
        <dbReference type="Proteomes" id="UP000001823"/>
    </source>
</evidence>
<dbReference type="SUPFAM" id="SSF51011">
    <property type="entry name" value="Glycosyl hydrolase domain"/>
    <property type="match status" value="1"/>
</dbReference>
<dbReference type="eggNOG" id="COG1501">
    <property type="taxonomic scope" value="Bacteria"/>
</dbReference>
<proteinExistence type="inferred from homology"/>
<evidence type="ECO:0000256" key="5">
    <source>
        <dbReference type="SAM" id="Coils"/>
    </source>
</evidence>
<dbReference type="Gene3D" id="3.20.20.80">
    <property type="entry name" value="Glycosidases"/>
    <property type="match status" value="1"/>
</dbReference>
<dbReference type="STRING" id="195103.CPF_2648"/>
<dbReference type="CDD" id="cd06604">
    <property type="entry name" value="GH31_glucosidase_II_MalA"/>
    <property type="match status" value="1"/>
</dbReference>
<dbReference type="Pfam" id="PF17137">
    <property type="entry name" value="DUF5110"/>
    <property type="match status" value="1"/>
</dbReference>
<feature type="domain" description="Glycoside hydrolase family 31 N-terminal" evidence="7">
    <location>
        <begin position="43"/>
        <end position="119"/>
    </location>
</feature>
<feature type="domain" description="Glycoside hydrolase family 31 TIM barrel" evidence="6">
    <location>
        <begin position="163"/>
        <end position="522"/>
    </location>
</feature>
<dbReference type="InterPro" id="IPR000322">
    <property type="entry name" value="Glyco_hydro_31_TIM"/>
</dbReference>
<dbReference type="InterPro" id="IPR048395">
    <property type="entry name" value="Glyco_hydro_31_C"/>
</dbReference>
<sequence length="715" mass="83899">MRINCINNHITKYTFGTPFNTESVVLKEGSEIENQGLKYLNFENNTFTLKLKEEDIVYGLGENVRGLNKRGWRYESFCTDDFSHTPEKKSLYGAHNFLMIYGEKTFGIFIDYPGRVKFDVGYTRRDELKIEIDDENFALYIIEGDTLKEIAKSFRELIGESYIAPKWAFGAQQSRWSYKDSKEVLEVLDNFNESELPLDCIYLDIDYMEDFKNFTINKEAFPDFENFVKEVKEKGVRLIPIIDAGCKIEEGYDVYEEGVKNGYYCLDEEGKPFVAAVWPGRVHFPDFLNKDARLWFGNKYKVLTDKGIEGFWNDMNEPAIFYSEKRLNEAFEKISEAKGKNLGIYDYFDVKDTFPRLQNSMEDYQSFYHRVGNEKIRHDKVHNLFGFNMTRAAAEGLENIDENKRFLLFSRASTVGMHRYGGIWTGDNMSWWEHIKLNLQMMPNINMCGFIYTGADTGGFGGDATEDLVIRWSQFSMFTPLFRNHSALGTRHQEPYSFRGEIVKVLKNILELRYVMVPYLYSEYMKAVLNNEMYFKPLTFEYSDNFVKRVEDQMLLGDSLMVAPIYEQNALGRYVYLPEEMLLWRARKYDDGDYEVLEKGHHYVEAKLNEIPIFIRKNKIVTMASKPRKRVEEIDTSELNLIAFVCDEAEYIYYNDDGITKNYKNGEYEELKVKITKAQSDYDVLVENKNSRVKKLNIKIFDLNKNMIEKEILIQ</sequence>
<dbReference type="PaxDb" id="195103-CPF_2648"/>
<keyword evidence="5" id="KW-0175">Coiled coil</keyword>
<evidence type="ECO:0000256" key="3">
    <source>
        <dbReference type="ARBA" id="ARBA00023295"/>
    </source>
</evidence>
<dbReference type="GO" id="GO:0004553">
    <property type="term" value="F:hydrolase activity, hydrolyzing O-glycosyl compounds"/>
    <property type="evidence" value="ECO:0007669"/>
    <property type="project" value="InterPro"/>
</dbReference>
<dbReference type="GO" id="GO:0005975">
    <property type="term" value="P:carbohydrate metabolic process"/>
    <property type="evidence" value="ECO:0007669"/>
    <property type="project" value="InterPro"/>
</dbReference>
<protein>
    <submittedName>
        <fullName evidence="10">Glycosyl hydrolase, family 31</fullName>
    </submittedName>
</protein>
<evidence type="ECO:0000259" key="8">
    <source>
        <dbReference type="Pfam" id="PF17137"/>
    </source>
</evidence>
<dbReference type="SUPFAM" id="SSF51445">
    <property type="entry name" value="(Trans)glycosidases"/>
    <property type="match status" value="1"/>
</dbReference>
<dbReference type="CDD" id="cd14752">
    <property type="entry name" value="GH31_N"/>
    <property type="match status" value="1"/>
</dbReference>
<accession>A0A0H2YVF0</accession>
<dbReference type="RefSeq" id="WP_003457922.1">
    <property type="nucleotide sequence ID" value="NC_008261.1"/>
</dbReference>
<evidence type="ECO:0000313" key="10">
    <source>
        <dbReference type="EMBL" id="ABG84624.1"/>
    </source>
</evidence>
<dbReference type="InterPro" id="IPR033403">
    <property type="entry name" value="DUF5110"/>
</dbReference>
<dbReference type="InterPro" id="IPR030458">
    <property type="entry name" value="Glyco_hydro_31_AS"/>
</dbReference>
<gene>
    <name evidence="10" type="ordered locus">CPF_2648</name>
</gene>
<evidence type="ECO:0000256" key="2">
    <source>
        <dbReference type="ARBA" id="ARBA00022801"/>
    </source>
</evidence>
<dbReference type="GO" id="GO:0030246">
    <property type="term" value="F:carbohydrate binding"/>
    <property type="evidence" value="ECO:0007669"/>
    <property type="project" value="InterPro"/>
</dbReference>
<dbReference type="HOGENOM" id="CLU_000631_7_2_9"/>
<dbReference type="Gene3D" id="2.60.40.4040">
    <property type="match status" value="1"/>
</dbReference>
<dbReference type="Proteomes" id="UP000001823">
    <property type="component" value="Chromosome"/>
</dbReference>
<dbReference type="Pfam" id="PF01055">
    <property type="entry name" value="Glyco_hydro_31_2nd"/>
    <property type="match status" value="1"/>
</dbReference>